<organism evidence="1 2">
    <name type="scientific">Algibacter lectus</name>
    <dbReference type="NCBI Taxonomy" id="221126"/>
    <lineage>
        <taxon>Bacteria</taxon>
        <taxon>Pseudomonadati</taxon>
        <taxon>Bacteroidota</taxon>
        <taxon>Flavobacteriia</taxon>
        <taxon>Flavobacteriales</taxon>
        <taxon>Flavobacteriaceae</taxon>
        <taxon>Algibacter</taxon>
    </lineage>
</organism>
<evidence type="ECO:0000313" key="2">
    <source>
        <dbReference type="Proteomes" id="UP000029643"/>
    </source>
</evidence>
<evidence type="ECO:0000313" key="1">
    <source>
        <dbReference type="EMBL" id="GAL80858.1"/>
    </source>
</evidence>
<gene>
    <name evidence="1" type="ORF">JCM19274_1484</name>
</gene>
<dbReference type="AlphaFoldDB" id="A0A090WX49"/>
<dbReference type="Proteomes" id="UP000029643">
    <property type="component" value="Unassembled WGS sequence"/>
</dbReference>
<protein>
    <submittedName>
        <fullName evidence="1">Uncharacterized protein</fullName>
    </submittedName>
</protein>
<dbReference type="EMBL" id="BBNU01000012">
    <property type="protein sequence ID" value="GAL80858.1"/>
    <property type="molecule type" value="Genomic_DNA"/>
</dbReference>
<name>A0A090WX49_9FLAO</name>
<sequence length="83" mass="9982">MKVGDLQYYRRNWAPFNILHEVENNYVDLDLTDLSLQTSSIGKLMKILLLIPFYKVDGMEVEQYKLCMKTLIMQQHIERMIHY</sequence>
<comment type="caution">
    <text evidence="1">The sequence shown here is derived from an EMBL/GenBank/DDBJ whole genome shotgun (WGS) entry which is preliminary data.</text>
</comment>
<accession>A0A090WX49</accession>
<reference evidence="1" key="1">
    <citation type="journal article" date="2014" name="Genome Announc.">
        <title>Draft Genome Sequences of Marine Flavobacterium Algibacter lectus Strains SS8 and NR4.</title>
        <authorList>
            <person name="Takatani N."/>
            <person name="Nakanishi M."/>
            <person name="Meirelles P."/>
            <person name="Mino S."/>
            <person name="Suda W."/>
            <person name="Oshima K."/>
            <person name="Hattori M."/>
            <person name="Ohkuma M."/>
            <person name="Hosokawa M."/>
            <person name="Miyashita K."/>
            <person name="Thompson F.L."/>
            <person name="Niwa A."/>
            <person name="Sawabe T."/>
            <person name="Sawabe T."/>
        </authorList>
    </citation>
    <scope>NUCLEOTIDE SEQUENCE [LARGE SCALE GENOMIC DNA]</scope>
    <source>
        <strain evidence="1">JCM 19274</strain>
    </source>
</reference>
<proteinExistence type="predicted"/>